<keyword evidence="2" id="KW-1185">Reference proteome</keyword>
<protein>
    <recommendedName>
        <fullName evidence="3">Universal stress protein</fullName>
    </recommendedName>
</protein>
<gene>
    <name evidence="1" type="ORF">GBZ48_00680</name>
</gene>
<comment type="caution">
    <text evidence="1">The sequence shown here is derived from an EMBL/GenBank/DDBJ whole genome shotgun (WGS) entry which is preliminary data.</text>
</comment>
<dbReference type="Proteomes" id="UP000605086">
    <property type="component" value="Unassembled WGS sequence"/>
</dbReference>
<sequence length="249" mass="26488">MGNGIRIFAALDGDLEPVLACGWLLSMNPGVTVTAGPPDRGPGAGLCARGYMDLHVLKQDHGNDALIRTAALQARRLAALLPGEGALDLSHDPPVGRFDLLLAGRPQPGKPSCWIADPQRFGAVLVAPRETPSHLGQSIVILADGPPRELKSFSIARRLFPAIASVHLILDERADPGRTDEWLRQLDCGCPVRLSTVRPTTGAQSAASLDAGGDLLVVERPARLWGMIGFEWRLAALLDRTPGAVLFAL</sequence>
<dbReference type="EMBL" id="WHOS01000001">
    <property type="protein sequence ID" value="NUA97788.1"/>
    <property type="molecule type" value="Genomic_DNA"/>
</dbReference>
<evidence type="ECO:0000313" key="1">
    <source>
        <dbReference type="EMBL" id="NUA97788.1"/>
    </source>
</evidence>
<reference evidence="1 2" key="1">
    <citation type="submission" date="2019-10" db="EMBL/GenBank/DDBJ databases">
        <title>Genome sequence of Azospirillum melinis.</title>
        <authorList>
            <person name="Ambrosini A."/>
            <person name="Sant'Anna F.H."/>
            <person name="Cassan F.D."/>
            <person name="Souza E.M."/>
            <person name="Passaglia L.M.P."/>
        </authorList>
    </citation>
    <scope>NUCLEOTIDE SEQUENCE [LARGE SCALE GENOMIC DNA]</scope>
    <source>
        <strain evidence="1 2">TMCY0552</strain>
    </source>
</reference>
<evidence type="ECO:0008006" key="3">
    <source>
        <dbReference type="Google" id="ProtNLM"/>
    </source>
</evidence>
<accession>A0ABX2KDB2</accession>
<evidence type="ECO:0000313" key="2">
    <source>
        <dbReference type="Proteomes" id="UP000605086"/>
    </source>
</evidence>
<name>A0ABX2KDB2_9PROT</name>
<dbReference type="RefSeq" id="WP_174469217.1">
    <property type="nucleotide sequence ID" value="NZ_JAGINN010000003.1"/>
</dbReference>
<organism evidence="1 2">
    <name type="scientific">Azospirillum melinis</name>
    <dbReference type="NCBI Taxonomy" id="328839"/>
    <lineage>
        <taxon>Bacteria</taxon>
        <taxon>Pseudomonadati</taxon>
        <taxon>Pseudomonadota</taxon>
        <taxon>Alphaproteobacteria</taxon>
        <taxon>Rhodospirillales</taxon>
        <taxon>Azospirillaceae</taxon>
        <taxon>Azospirillum</taxon>
    </lineage>
</organism>
<proteinExistence type="predicted"/>